<name>A0ABV2Q993_9BURK</name>
<dbReference type="Gene3D" id="3.40.190.150">
    <property type="entry name" value="Bordetella uptake gene, domain 1"/>
    <property type="match status" value="1"/>
</dbReference>
<evidence type="ECO:0000313" key="3">
    <source>
        <dbReference type="EMBL" id="MET4577606.1"/>
    </source>
</evidence>
<sequence>MRLSMPASRRTMIKATSAIALGQLGLAPTASAAEPWKDSKLPIRIVVPFPPGGYTDVVARLIANNLRPLLNRSVIVDNKAGANGILGTTEVARAAPDGNTLLLIGPGHITNALLRHKISYDPAKDFQPILKVGVFPNVLVVPNKSPYKNVKDLIAAAKVKAEGVSYASAGLGSSNHLSMELLQHYAGVKLRHIPYKGSGAAELDVMGGHIDSMFSGAPSAIPNAKQGSFRAIAVSGSQRLDTMPTVPTIAEAGVPDYQHVTWLGFYAPANTPGDVVSALNAAANKVMQTPELVQRMHDLGAENYRPHSAAEFRQFLVKETEEQTKLLSSAKVEKE</sequence>
<reference evidence="3 4" key="1">
    <citation type="submission" date="2024-06" db="EMBL/GenBank/DDBJ databases">
        <title>Sorghum-associated microbial communities from plants grown in Nebraska, USA.</title>
        <authorList>
            <person name="Schachtman D."/>
        </authorList>
    </citation>
    <scope>NUCLEOTIDE SEQUENCE [LARGE SCALE GENOMIC DNA]</scope>
    <source>
        <strain evidence="3 4">2709</strain>
    </source>
</reference>
<accession>A0ABV2Q993</accession>
<dbReference type="InterPro" id="IPR005064">
    <property type="entry name" value="BUG"/>
</dbReference>
<dbReference type="Pfam" id="PF03401">
    <property type="entry name" value="TctC"/>
    <property type="match status" value="1"/>
</dbReference>
<comment type="caution">
    <text evidence="3">The sequence shown here is derived from an EMBL/GenBank/DDBJ whole genome shotgun (WGS) entry which is preliminary data.</text>
</comment>
<dbReference type="EMBL" id="JBEPSH010000005">
    <property type="protein sequence ID" value="MET4577606.1"/>
    <property type="molecule type" value="Genomic_DNA"/>
</dbReference>
<organism evidence="3 4">
    <name type="scientific">Ottowia thiooxydans</name>
    <dbReference type="NCBI Taxonomy" id="219182"/>
    <lineage>
        <taxon>Bacteria</taxon>
        <taxon>Pseudomonadati</taxon>
        <taxon>Pseudomonadota</taxon>
        <taxon>Betaproteobacteria</taxon>
        <taxon>Burkholderiales</taxon>
        <taxon>Comamonadaceae</taxon>
        <taxon>Ottowia</taxon>
    </lineage>
</organism>
<evidence type="ECO:0000256" key="1">
    <source>
        <dbReference type="ARBA" id="ARBA00006987"/>
    </source>
</evidence>
<keyword evidence="2" id="KW-0732">Signal</keyword>
<gene>
    <name evidence="3" type="ORF">ABIE13_002717</name>
</gene>
<dbReference type="InterPro" id="IPR042100">
    <property type="entry name" value="Bug_dom1"/>
</dbReference>
<proteinExistence type="inferred from homology"/>
<feature type="signal peptide" evidence="2">
    <location>
        <begin position="1"/>
        <end position="32"/>
    </location>
</feature>
<dbReference type="PIRSF" id="PIRSF017082">
    <property type="entry name" value="YflP"/>
    <property type="match status" value="1"/>
</dbReference>
<keyword evidence="4" id="KW-1185">Reference proteome</keyword>
<dbReference type="InterPro" id="IPR006311">
    <property type="entry name" value="TAT_signal"/>
</dbReference>
<comment type="similarity">
    <text evidence="1">Belongs to the UPF0065 (bug) family.</text>
</comment>
<dbReference type="PANTHER" id="PTHR42928">
    <property type="entry name" value="TRICARBOXYLATE-BINDING PROTEIN"/>
    <property type="match status" value="1"/>
</dbReference>
<dbReference type="PANTHER" id="PTHR42928:SF5">
    <property type="entry name" value="BLR1237 PROTEIN"/>
    <property type="match status" value="1"/>
</dbReference>
<evidence type="ECO:0000256" key="2">
    <source>
        <dbReference type="SAM" id="SignalP"/>
    </source>
</evidence>
<dbReference type="CDD" id="cd07012">
    <property type="entry name" value="PBP2_Bug_TTT"/>
    <property type="match status" value="1"/>
</dbReference>
<evidence type="ECO:0000313" key="4">
    <source>
        <dbReference type="Proteomes" id="UP001549320"/>
    </source>
</evidence>
<dbReference type="RefSeq" id="WP_354444134.1">
    <property type="nucleotide sequence ID" value="NZ_JBEPSH010000005.1"/>
</dbReference>
<feature type="chain" id="PRO_5046239398" evidence="2">
    <location>
        <begin position="33"/>
        <end position="335"/>
    </location>
</feature>
<keyword evidence="3" id="KW-0675">Receptor</keyword>
<dbReference type="SUPFAM" id="SSF53850">
    <property type="entry name" value="Periplasmic binding protein-like II"/>
    <property type="match status" value="1"/>
</dbReference>
<dbReference type="Gene3D" id="3.40.190.10">
    <property type="entry name" value="Periplasmic binding protein-like II"/>
    <property type="match status" value="1"/>
</dbReference>
<protein>
    <submittedName>
        <fullName evidence="3">Tripartite-type tricarboxylate transporter receptor subunit TctC</fullName>
    </submittedName>
</protein>
<dbReference type="PROSITE" id="PS51318">
    <property type="entry name" value="TAT"/>
    <property type="match status" value="1"/>
</dbReference>
<dbReference type="Proteomes" id="UP001549320">
    <property type="component" value="Unassembled WGS sequence"/>
</dbReference>